<evidence type="ECO:0000313" key="2">
    <source>
        <dbReference type="Proteomes" id="UP001054945"/>
    </source>
</evidence>
<reference evidence="1 2" key="1">
    <citation type="submission" date="2021-06" db="EMBL/GenBank/DDBJ databases">
        <title>Caerostris extrusa draft genome.</title>
        <authorList>
            <person name="Kono N."/>
            <person name="Arakawa K."/>
        </authorList>
    </citation>
    <scope>NUCLEOTIDE SEQUENCE [LARGE SCALE GENOMIC DNA]</scope>
</reference>
<comment type="caution">
    <text evidence="1">The sequence shown here is derived from an EMBL/GenBank/DDBJ whole genome shotgun (WGS) entry which is preliminary data.</text>
</comment>
<organism evidence="1 2">
    <name type="scientific">Caerostris extrusa</name>
    <name type="common">Bark spider</name>
    <name type="synonym">Caerostris bankana</name>
    <dbReference type="NCBI Taxonomy" id="172846"/>
    <lineage>
        <taxon>Eukaryota</taxon>
        <taxon>Metazoa</taxon>
        <taxon>Ecdysozoa</taxon>
        <taxon>Arthropoda</taxon>
        <taxon>Chelicerata</taxon>
        <taxon>Arachnida</taxon>
        <taxon>Araneae</taxon>
        <taxon>Araneomorphae</taxon>
        <taxon>Entelegynae</taxon>
        <taxon>Araneoidea</taxon>
        <taxon>Araneidae</taxon>
        <taxon>Caerostris</taxon>
    </lineage>
</organism>
<dbReference type="Proteomes" id="UP001054945">
    <property type="component" value="Unassembled WGS sequence"/>
</dbReference>
<keyword evidence="2" id="KW-1185">Reference proteome</keyword>
<name>A0AAV4VRU3_CAEEX</name>
<accession>A0AAV4VRU3</accession>
<gene>
    <name evidence="1" type="ORF">CEXT_371501</name>
</gene>
<dbReference type="EMBL" id="BPLR01014952">
    <property type="protein sequence ID" value="GIY72494.1"/>
    <property type="molecule type" value="Genomic_DNA"/>
</dbReference>
<sequence length="95" mass="11030">MRRAENYSDNKVADSVRRIANVKARMKKKTRGSQRPRPFRFKASTVPVRRRHRCLFTGVHNFSFQSDQKGGSPPLLVRALINNNGSNWHTLHQDE</sequence>
<dbReference type="AlphaFoldDB" id="A0AAV4VRU3"/>
<evidence type="ECO:0000313" key="1">
    <source>
        <dbReference type="EMBL" id="GIY72494.1"/>
    </source>
</evidence>
<protein>
    <submittedName>
        <fullName evidence="1">Uncharacterized protein</fullName>
    </submittedName>
</protein>
<proteinExistence type="predicted"/>